<dbReference type="Gene3D" id="3.90.79.10">
    <property type="entry name" value="Nucleoside Triphosphate Pyrophosphohydrolase"/>
    <property type="match status" value="1"/>
</dbReference>
<dbReference type="GO" id="GO:0008413">
    <property type="term" value="F:8-oxo-7,8-dihydroguanosine triphosphate pyrophosphatase activity"/>
    <property type="evidence" value="ECO:0007669"/>
    <property type="project" value="TreeGrafter"/>
</dbReference>
<dbReference type="InterPro" id="IPR020476">
    <property type="entry name" value="Nudix_hydrolase"/>
</dbReference>
<keyword evidence="9" id="KW-0234">DNA repair</keyword>
<dbReference type="PROSITE" id="PS00893">
    <property type="entry name" value="NUDIX_BOX"/>
    <property type="match status" value="1"/>
</dbReference>
<keyword evidence="3" id="KW-0515">Mutator protein</keyword>
<evidence type="ECO:0000256" key="5">
    <source>
        <dbReference type="ARBA" id="ARBA00022723"/>
    </source>
</evidence>
<comment type="catalytic activity">
    <reaction evidence="10">
        <text>8-oxo-dGTP + H2O = 8-oxo-dGMP + diphosphate + H(+)</text>
        <dbReference type="Rhea" id="RHEA:31575"/>
        <dbReference type="ChEBI" id="CHEBI:15377"/>
        <dbReference type="ChEBI" id="CHEBI:15378"/>
        <dbReference type="ChEBI" id="CHEBI:33019"/>
        <dbReference type="ChEBI" id="CHEBI:63224"/>
        <dbReference type="ChEBI" id="CHEBI:77896"/>
        <dbReference type="EC" id="3.6.1.55"/>
    </reaction>
</comment>
<dbReference type="EMBL" id="CP045810">
    <property type="protein sequence ID" value="QHN40495.1"/>
    <property type="molecule type" value="Genomic_DNA"/>
</dbReference>
<feature type="domain" description="Nudix hydrolase" evidence="13">
    <location>
        <begin position="1"/>
        <end position="125"/>
    </location>
</feature>
<proteinExistence type="inferred from homology"/>
<dbReference type="GO" id="GO:0006260">
    <property type="term" value="P:DNA replication"/>
    <property type="evidence" value="ECO:0007669"/>
    <property type="project" value="UniProtKB-KW"/>
</dbReference>
<dbReference type="PANTHER" id="PTHR47707:SF1">
    <property type="entry name" value="NUDIX HYDROLASE FAMILY PROTEIN"/>
    <property type="match status" value="1"/>
</dbReference>
<dbReference type="GO" id="GO:0046872">
    <property type="term" value="F:metal ion binding"/>
    <property type="evidence" value="ECO:0007669"/>
    <property type="project" value="UniProtKB-KW"/>
</dbReference>
<comment type="similarity">
    <text evidence="2 12">Belongs to the Nudix hydrolase family.</text>
</comment>
<accession>A0A857LSN1</accession>
<reference evidence="14" key="1">
    <citation type="journal article" date="2021" name="Nat. Microbiol.">
        <title>Cocultivation of an ultrasmall environmental parasitic bacterium with lytic ability against bacteria associated with wastewater foams.</title>
        <authorList>
            <person name="Batinovic S."/>
            <person name="Rose J.J.A."/>
            <person name="Ratcliffe J."/>
            <person name="Seviour R.J."/>
            <person name="Petrovski S."/>
        </authorList>
    </citation>
    <scope>NUCLEOTIDE SEQUENCE</scope>
    <source>
        <strain evidence="14">CON44</strain>
    </source>
</reference>
<keyword evidence="7 12" id="KW-0378">Hydrolase</keyword>
<evidence type="ECO:0000256" key="12">
    <source>
        <dbReference type="RuleBase" id="RU003476"/>
    </source>
</evidence>
<evidence type="ECO:0000256" key="10">
    <source>
        <dbReference type="ARBA" id="ARBA00035861"/>
    </source>
</evidence>
<dbReference type="GO" id="GO:0035539">
    <property type="term" value="F:8-oxo-7,8-dihydrodeoxyguanosine triphosphate pyrophosphatase activity"/>
    <property type="evidence" value="ECO:0007669"/>
    <property type="project" value="UniProtKB-EC"/>
</dbReference>
<evidence type="ECO:0000256" key="2">
    <source>
        <dbReference type="ARBA" id="ARBA00005582"/>
    </source>
</evidence>
<dbReference type="InterPro" id="IPR020084">
    <property type="entry name" value="NUDIX_hydrolase_CS"/>
</dbReference>
<dbReference type="PANTHER" id="PTHR47707">
    <property type="entry name" value="8-OXO-DGTP DIPHOSPHATASE"/>
    <property type="match status" value="1"/>
</dbReference>
<dbReference type="GO" id="GO:0044716">
    <property type="term" value="F:8-oxo-GDP phosphatase activity"/>
    <property type="evidence" value="ECO:0007669"/>
    <property type="project" value="TreeGrafter"/>
</dbReference>
<keyword evidence="8" id="KW-0460">Magnesium</keyword>
<dbReference type="InterPro" id="IPR047127">
    <property type="entry name" value="MutT-like"/>
</dbReference>
<protein>
    <recommendedName>
        <fullName evidence="11">8-oxo-dGTP diphosphatase</fullName>
        <ecNumber evidence="11">3.6.1.55</ecNumber>
    </recommendedName>
</protein>
<dbReference type="PRINTS" id="PR00502">
    <property type="entry name" value="NUDIXFAMILY"/>
</dbReference>
<dbReference type="EC" id="3.6.1.55" evidence="11"/>
<evidence type="ECO:0000256" key="3">
    <source>
        <dbReference type="ARBA" id="ARBA00022457"/>
    </source>
</evidence>
<dbReference type="Pfam" id="PF00293">
    <property type="entry name" value="NUDIX"/>
    <property type="match status" value="1"/>
</dbReference>
<keyword evidence="6" id="KW-0227">DNA damage</keyword>
<evidence type="ECO:0000256" key="7">
    <source>
        <dbReference type="ARBA" id="ARBA00022801"/>
    </source>
</evidence>
<evidence type="ECO:0000256" key="8">
    <source>
        <dbReference type="ARBA" id="ARBA00022842"/>
    </source>
</evidence>
<comment type="cofactor">
    <cofactor evidence="1">
        <name>Mg(2+)</name>
        <dbReference type="ChEBI" id="CHEBI:18420"/>
    </cofactor>
</comment>
<evidence type="ECO:0000256" key="6">
    <source>
        <dbReference type="ARBA" id="ARBA00022763"/>
    </source>
</evidence>
<dbReference type="SUPFAM" id="SSF55811">
    <property type="entry name" value="Nudix"/>
    <property type="match status" value="1"/>
</dbReference>
<evidence type="ECO:0000259" key="13">
    <source>
        <dbReference type="PROSITE" id="PS51462"/>
    </source>
</evidence>
<evidence type="ECO:0000256" key="9">
    <source>
        <dbReference type="ARBA" id="ARBA00023204"/>
    </source>
</evidence>
<keyword evidence="4" id="KW-0235">DNA replication</keyword>
<sequence length="133" mass="14154">MTRIVVAAAIIDEMSAKLLLAQRNYPPEVAGLWELPGGKVEDGETWQAALEREIAEELGMTIEAGQQFGAAVGLSVELELVALRARPVGGAPRALDHAALRWVDAAGLRAMADAGELVPADTTWLEDLLELLA</sequence>
<dbReference type="InterPro" id="IPR000086">
    <property type="entry name" value="NUDIX_hydrolase_dom"/>
</dbReference>
<evidence type="ECO:0000256" key="1">
    <source>
        <dbReference type="ARBA" id="ARBA00001946"/>
    </source>
</evidence>
<gene>
    <name evidence="14" type="ORF">GII30_16295</name>
</gene>
<dbReference type="RefSeq" id="WP_005192407.1">
    <property type="nucleotide sequence ID" value="NZ_CP045804.1"/>
</dbReference>
<evidence type="ECO:0000313" key="14">
    <source>
        <dbReference type="EMBL" id="QHN40495.1"/>
    </source>
</evidence>
<dbReference type="PROSITE" id="PS51462">
    <property type="entry name" value="NUDIX"/>
    <property type="match status" value="1"/>
</dbReference>
<organism evidence="14">
    <name type="scientific">Gordonia amarae</name>
    <dbReference type="NCBI Taxonomy" id="36821"/>
    <lineage>
        <taxon>Bacteria</taxon>
        <taxon>Bacillati</taxon>
        <taxon>Actinomycetota</taxon>
        <taxon>Actinomycetes</taxon>
        <taxon>Mycobacteriales</taxon>
        <taxon>Gordoniaceae</taxon>
        <taxon>Gordonia</taxon>
    </lineage>
</organism>
<dbReference type="GO" id="GO:0044715">
    <property type="term" value="F:8-oxo-dGDP phosphatase activity"/>
    <property type="evidence" value="ECO:0007669"/>
    <property type="project" value="TreeGrafter"/>
</dbReference>
<dbReference type="CDD" id="cd03425">
    <property type="entry name" value="NUDIX_MutT_NudA_like"/>
    <property type="match status" value="1"/>
</dbReference>
<dbReference type="AlphaFoldDB" id="A0A857LSN1"/>
<name>A0A857LSN1_9ACTN</name>
<keyword evidence="5" id="KW-0479">Metal-binding</keyword>
<evidence type="ECO:0000256" key="11">
    <source>
        <dbReference type="ARBA" id="ARBA00038905"/>
    </source>
</evidence>
<dbReference type="InterPro" id="IPR015797">
    <property type="entry name" value="NUDIX_hydrolase-like_dom_sf"/>
</dbReference>
<dbReference type="GO" id="GO:0006281">
    <property type="term" value="P:DNA repair"/>
    <property type="evidence" value="ECO:0007669"/>
    <property type="project" value="UniProtKB-KW"/>
</dbReference>
<evidence type="ECO:0000256" key="4">
    <source>
        <dbReference type="ARBA" id="ARBA00022705"/>
    </source>
</evidence>